<feature type="region of interest" description="Disordered" evidence="5">
    <location>
        <begin position="1"/>
        <end position="20"/>
    </location>
</feature>
<dbReference type="Proteomes" id="UP001498398">
    <property type="component" value="Unassembled WGS sequence"/>
</dbReference>
<feature type="transmembrane region" description="Helical" evidence="6">
    <location>
        <begin position="477"/>
        <end position="502"/>
    </location>
</feature>
<feature type="transmembrane region" description="Helical" evidence="6">
    <location>
        <begin position="174"/>
        <end position="192"/>
    </location>
</feature>
<evidence type="ECO:0000256" key="2">
    <source>
        <dbReference type="ARBA" id="ARBA00022692"/>
    </source>
</evidence>
<accession>A0ABR1J9S7</accession>
<organism evidence="8 9">
    <name type="scientific">Marasmiellus scandens</name>
    <dbReference type="NCBI Taxonomy" id="2682957"/>
    <lineage>
        <taxon>Eukaryota</taxon>
        <taxon>Fungi</taxon>
        <taxon>Dikarya</taxon>
        <taxon>Basidiomycota</taxon>
        <taxon>Agaricomycotina</taxon>
        <taxon>Agaricomycetes</taxon>
        <taxon>Agaricomycetidae</taxon>
        <taxon>Agaricales</taxon>
        <taxon>Marasmiineae</taxon>
        <taxon>Omphalotaceae</taxon>
        <taxon>Marasmiellus</taxon>
    </lineage>
</organism>
<evidence type="ECO:0000259" key="7">
    <source>
        <dbReference type="PROSITE" id="PS50850"/>
    </source>
</evidence>
<evidence type="ECO:0000256" key="3">
    <source>
        <dbReference type="ARBA" id="ARBA00022989"/>
    </source>
</evidence>
<dbReference type="EMBL" id="JBANRG010000031">
    <property type="protein sequence ID" value="KAK7451300.1"/>
    <property type="molecule type" value="Genomic_DNA"/>
</dbReference>
<feature type="compositionally biased region" description="Polar residues" evidence="5">
    <location>
        <begin position="10"/>
        <end position="20"/>
    </location>
</feature>
<dbReference type="Gene3D" id="1.20.1250.20">
    <property type="entry name" value="MFS general substrate transporter like domains"/>
    <property type="match status" value="1"/>
</dbReference>
<feature type="transmembrane region" description="Helical" evidence="6">
    <location>
        <begin position="198"/>
        <end position="223"/>
    </location>
</feature>
<evidence type="ECO:0000256" key="1">
    <source>
        <dbReference type="ARBA" id="ARBA00004141"/>
    </source>
</evidence>
<feature type="transmembrane region" description="Helical" evidence="6">
    <location>
        <begin position="514"/>
        <end position="534"/>
    </location>
</feature>
<gene>
    <name evidence="8" type="ORF">VKT23_012641</name>
</gene>
<name>A0ABR1J9S7_9AGAR</name>
<feature type="transmembrane region" description="Helical" evidence="6">
    <location>
        <begin position="106"/>
        <end position="125"/>
    </location>
</feature>
<feature type="transmembrane region" description="Helical" evidence="6">
    <location>
        <begin position="145"/>
        <end position="162"/>
    </location>
</feature>
<comment type="subcellular location">
    <subcellularLocation>
        <location evidence="1">Membrane</location>
        <topology evidence="1">Multi-pass membrane protein</topology>
    </subcellularLocation>
</comment>
<evidence type="ECO:0000313" key="8">
    <source>
        <dbReference type="EMBL" id="KAK7451300.1"/>
    </source>
</evidence>
<feature type="compositionally biased region" description="Basic and acidic residues" evidence="5">
    <location>
        <begin position="48"/>
        <end position="68"/>
    </location>
</feature>
<evidence type="ECO:0000313" key="9">
    <source>
        <dbReference type="Proteomes" id="UP001498398"/>
    </source>
</evidence>
<dbReference type="InterPro" id="IPR036259">
    <property type="entry name" value="MFS_trans_sf"/>
</dbReference>
<proteinExistence type="predicted"/>
<keyword evidence="3 6" id="KW-1133">Transmembrane helix</keyword>
<feature type="transmembrane region" description="Helical" evidence="6">
    <location>
        <begin position="448"/>
        <end position="470"/>
    </location>
</feature>
<dbReference type="Pfam" id="PF07690">
    <property type="entry name" value="MFS_1"/>
    <property type="match status" value="1"/>
</dbReference>
<comment type="caution">
    <text evidence="8">The sequence shown here is derived from an EMBL/GenBank/DDBJ whole genome shotgun (WGS) entry which is preliminary data.</text>
</comment>
<reference evidence="8 9" key="1">
    <citation type="submission" date="2024-01" db="EMBL/GenBank/DDBJ databases">
        <title>A draft genome for the cacao thread blight pathogen Marasmiellus scandens.</title>
        <authorList>
            <person name="Baruah I.K."/>
            <person name="Leung J."/>
            <person name="Bukari Y."/>
            <person name="Amoako-Attah I."/>
            <person name="Meinhardt L.W."/>
            <person name="Bailey B.A."/>
            <person name="Cohen S.P."/>
        </authorList>
    </citation>
    <scope>NUCLEOTIDE SEQUENCE [LARGE SCALE GENOMIC DNA]</scope>
    <source>
        <strain evidence="8 9">GH-19</strain>
    </source>
</reference>
<dbReference type="PANTHER" id="PTHR23502">
    <property type="entry name" value="MAJOR FACILITATOR SUPERFAMILY"/>
    <property type="match status" value="1"/>
</dbReference>
<protein>
    <recommendedName>
        <fullName evidence="7">Major facilitator superfamily (MFS) profile domain-containing protein</fullName>
    </recommendedName>
</protein>
<dbReference type="InterPro" id="IPR020846">
    <property type="entry name" value="MFS_dom"/>
</dbReference>
<feature type="transmembrane region" description="Helical" evidence="6">
    <location>
        <begin position="235"/>
        <end position="255"/>
    </location>
</feature>
<feature type="region of interest" description="Disordered" evidence="5">
    <location>
        <begin position="48"/>
        <end position="79"/>
    </location>
</feature>
<dbReference type="PROSITE" id="PS50850">
    <property type="entry name" value="MFS"/>
    <property type="match status" value="1"/>
</dbReference>
<feature type="transmembrane region" description="Helical" evidence="6">
    <location>
        <begin position="420"/>
        <end position="442"/>
    </location>
</feature>
<evidence type="ECO:0000256" key="6">
    <source>
        <dbReference type="SAM" id="Phobius"/>
    </source>
</evidence>
<feature type="transmembrane region" description="Helical" evidence="6">
    <location>
        <begin position="261"/>
        <end position="283"/>
    </location>
</feature>
<dbReference type="PANTHER" id="PTHR23502:SF74">
    <property type="entry name" value="MAJOR FACILITATOR SUPERFAMILY (MFS) PROFILE DOMAIN-CONTAINING PROTEIN"/>
    <property type="match status" value="1"/>
</dbReference>
<dbReference type="CDD" id="cd17323">
    <property type="entry name" value="MFS_Tpo1_MDR_like"/>
    <property type="match status" value="1"/>
</dbReference>
<feature type="transmembrane region" description="Helical" evidence="6">
    <location>
        <begin position="341"/>
        <end position="360"/>
    </location>
</feature>
<keyword evidence="2 6" id="KW-0812">Transmembrane</keyword>
<keyword evidence="9" id="KW-1185">Reference proteome</keyword>
<feature type="transmembrane region" description="Helical" evidence="6">
    <location>
        <begin position="380"/>
        <end position="399"/>
    </location>
</feature>
<sequence>MLEGNLHASRPQTAQDSACSSVTMLPHTIPDTHLPTVSHENSALDREIADDEHRMEKYGGDDPRDPPEKMPTPPVVPEQKTDPNMVDWDGPDDPANPQNFSTAKKWIVTAVCIILTLSVSFGSSAPASAVSKIILEFGINRETSYSTLTLYLLGFVAGPSLWGPGSELYGRRRVLMLTMVAFTLFHLGQALGKNIETFLITRFFCGFFGVAPFTISGGVIADVWPALGRGPATSLFSASTFLGPVLGPIVGGYIAESDVSWRWVVWVSMIFAGFAASCAILFLPETYAPLLLLWKAERLRKEDPEGTKNLHAEHEKLDFSVRGILHRTVWRPFQMLGMEPILLLITIYTSLIYGVLYALFEALPLIFSVKHGFSPGESGLVFIGVGIGTTLGSLINYFYSRHYPELVVKWRGFPPPEERLYGAMIGAPAMVIGAFWLGWTGAYPEVHWAAPAVATIAIGMAISLIFISFLSYLVDTYLMYSASAFASNTVIRSLVAAAFPLFTVQMYTGMGINWASTLIGLVSLILAPMPFLFFKYGRIIRARSKFAPCIDLKIAKEMEESSSGPEKQSA</sequence>
<feature type="domain" description="Major facilitator superfamily (MFS) profile" evidence="7">
    <location>
        <begin position="108"/>
        <end position="538"/>
    </location>
</feature>
<evidence type="ECO:0000256" key="4">
    <source>
        <dbReference type="ARBA" id="ARBA00023136"/>
    </source>
</evidence>
<dbReference type="SUPFAM" id="SSF103473">
    <property type="entry name" value="MFS general substrate transporter"/>
    <property type="match status" value="1"/>
</dbReference>
<keyword evidence="4 6" id="KW-0472">Membrane</keyword>
<evidence type="ECO:0000256" key="5">
    <source>
        <dbReference type="SAM" id="MobiDB-lite"/>
    </source>
</evidence>
<dbReference type="InterPro" id="IPR011701">
    <property type="entry name" value="MFS"/>
</dbReference>